<keyword evidence="12 20" id="KW-0472">Membrane</keyword>
<feature type="transmembrane region" description="Helical" evidence="20">
    <location>
        <begin position="459"/>
        <end position="487"/>
    </location>
</feature>
<feature type="signal peptide" evidence="21">
    <location>
        <begin position="1"/>
        <end position="22"/>
    </location>
</feature>
<keyword evidence="2 18" id="KW-0723">Serine/threonine-protein kinase</keyword>
<dbReference type="InterPro" id="IPR036426">
    <property type="entry name" value="Bulb-type_lectin_dom_sf"/>
</dbReference>
<evidence type="ECO:0000256" key="18">
    <source>
        <dbReference type="PIRNR" id="PIRNR000641"/>
    </source>
</evidence>
<keyword evidence="25" id="KW-1185">Reference proteome</keyword>
<gene>
    <name evidence="24" type="ORF">HHK36_022339</name>
</gene>
<evidence type="ECO:0000256" key="2">
    <source>
        <dbReference type="ARBA" id="ARBA00022527"/>
    </source>
</evidence>
<dbReference type="GO" id="GO:0005524">
    <property type="term" value="F:ATP binding"/>
    <property type="evidence" value="ECO:0007669"/>
    <property type="project" value="UniProtKB-UniRule"/>
</dbReference>
<comment type="catalytic activity">
    <reaction evidence="16 18">
        <text>L-threonyl-[protein] + ATP = O-phospho-L-threonyl-[protein] + ADP + H(+)</text>
        <dbReference type="Rhea" id="RHEA:46608"/>
        <dbReference type="Rhea" id="RHEA-COMP:11060"/>
        <dbReference type="Rhea" id="RHEA-COMP:11605"/>
        <dbReference type="ChEBI" id="CHEBI:15378"/>
        <dbReference type="ChEBI" id="CHEBI:30013"/>
        <dbReference type="ChEBI" id="CHEBI:30616"/>
        <dbReference type="ChEBI" id="CHEBI:61977"/>
        <dbReference type="ChEBI" id="CHEBI:456216"/>
        <dbReference type="EC" id="2.7.11.1"/>
    </reaction>
</comment>
<reference evidence="24 25" key="1">
    <citation type="submission" date="2020-04" db="EMBL/GenBank/DDBJ databases">
        <title>Plant Genome Project.</title>
        <authorList>
            <person name="Zhang R.-G."/>
        </authorList>
    </citation>
    <scope>NUCLEOTIDE SEQUENCE [LARGE SCALE GENOMIC DNA]</scope>
    <source>
        <strain evidence="24">YNK0</strain>
        <tissue evidence="24">Leaf</tissue>
    </source>
</reference>
<evidence type="ECO:0000256" key="4">
    <source>
        <dbReference type="ARBA" id="ARBA00022679"/>
    </source>
</evidence>
<keyword evidence="5 20" id="KW-0812">Transmembrane</keyword>
<dbReference type="SMART" id="SM00220">
    <property type="entry name" value="S_TKc"/>
    <property type="match status" value="1"/>
</dbReference>
<feature type="binding site" evidence="19">
    <location>
        <position position="549"/>
    </location>
    <ligand>
        <name>ATP</name>
        <dbReference type="ChEBI" id="CHEBI:30616"/>
    </ligand>
</feature>
<sequence>MASALPHLICCSFLILLLSATAQTYGNVSLGTSLFADDNLSWTSPSGDFAFGFRRLPGDGDLFVLAIWFAKVPNKTIVWTAKNGYPVPRDSKAELTTNGELVLKSSEGTVYWDAWKTENIENVEAAYGAMLDTGNFVIASKNSSYIWESFKYPTDTILPTQVIGVKGQLSSRGSENNYLIGRFELHLLDNGSLVLNQMDLQTKFPYAAYYVSNTSVANPNESSYRMVFNESGYIYIQIKNGSISNLTQANIFPPTEFYYRATLHFDGVFIQYSHPKTSHGNETWSRVWSIPDNICVATYSTYGSGPCGFNSYCKLGQDMRPSCGCPPGFSLLDPNDQFNGCKHQYVQECKEGRSGAMDDQFEIIEFPHADWPLTAYEELSPYTKYECRKSCLRDCFCVVAIFSGTKEGEGSCWKKRLPLSNGKLDKGVNRIALFKVLKPNASLRNPPHSVTKKNNESTLILSILLGGSALFNFLFVAAIFLIVFYMFHKKLLTLRQFPSTLETNPQSFTYKDLEEATDGFKEELGRGAFGIVYKGLLPSGFRNHVAVKKLDKVLEEGEKEFKTEVSVISQTHHKNLVRLLGFCDEGEHRLLVYEYMINGSLSSFLFGILRPAWKERLQIAFGIARGLMYLHEECSTQIIHCDIKPQNILLDESFTARISDFGLAKLLMSNQTRTRTGVRGTKGYVAPEWFRNKPVTVKVDVYSFGVMLLEIICCRKSTEFNMKKEEEAILVDWAFDCYRDGRLGKLVEDDEEARSNMKMVEKLIMVAIWCIQDEPSLRPSMKKVTLMLEGVVEVSAPPCPFILSSFS</sequence>
<dbReference type="OrthoDB" id="1930390at2759"/>
<dbReference type="EC" id="2.7.11.1" evidence="18"/>
<dbReference type="Pfam" id="PF01453">
    <property type="entry name" value="B_lectin"/>
    <property type="match status" value="1"/>
</dbReference>
<feature type="domain" description="Bulb-type lectin" evidence="23">
    <location>
        <begin position="25"/>
        <end position="151"/>
    </location>
</feature>
<evidence type="ECO:0000256" key="9">
    <source>
        <dbReference type="ARBA" id="ARBA00022777"/>
    </source>
</evidence>
<comment type="caution">
    <text evidence="24">The sequence shown here is derived from an EMBL/GenBank/DDBJ whole genome shotgun (WGS) entry which is preliminary data.</text>
</comment>
<evidence type="ECO:0000256" key="20">
    <source>
        <dbReference type="SAM" id="Phobius"/>
    </source>
</evidence>
<comment type="similarity">
    <text evidence="18">Belongs to the protein kinase superfamily. Ser/Thr protein kinase family.</text>
</comment>
<evidence type="ECO:0000313" key="24">
    <source>
        <dbReference type="EMBL" id="KAF8391999.1"/>
    </source>
</evidence>
<evidence type="ECO:0000256" key="13">
    <source>
        <dbReference type="ARBA" id="ARBA00023157"/>
    </source>
</evidence>
<evidence type="ECO:0000256" key="14">
    <source>
        <dbReference type="ARBA" id="ARBA00023170"/>
    </source>
</evidence>
<keyword evidence="3" id="KW-0245">EGF-like domain</keyword>
<keyword evidence="15" id="KW-0325">Glycoprotein</keyword>
<keyword evidence="11 20" id="KW-1133">Transmembrane helix</keyword>
<dbReference type="InterPro" id="IPR011009">
    <property type="entry name" value="Kinase-like_dom_sf"/>
</dbReference>
<dbReference type="PIRSF" id="PIRSF000641">
    <property type="entry name" value="SRK"/>
    <property type="match status" value="1"/>
</dbReference>
<evidence type="ECO:0000256" key="15">
    <source>
        <dbReference type="ARBA" id="ARBA00023180"/>
    </source>
</evidence>
<evidence type="ECO:0000256" key="6">
    <source>
        <dbReference type="ARBA" id="ARBA00022729"/>
    </source>
</evidence>
<dbReference type="GO" id="GO:0030246">
    <property type="term" value="F:carbohydrate binding"/>
    <property type="evidence" value="ECO:0007669"/>
    <property type="project" value="UniProtKB-KW"/>
</dbReference>
<protein>
    <recommendedName>
        <fullName evidence="18">Receptor-like serine/threonine-protein kinase</fullName>
        <ecNumber evidence="18">2.7.11.1</ecNumber>
    </recommendedName>
</protein>
<dbReference type="PROSITE" id="PS50011">
    <property type="entry name" value="PROTEIN_KINASE_DOM"/>
    <property type="match status" value="1"/>
</dbReference>
<dbReference type="SMART" id="SM00108">
    <property type="entry name" value="B_lectin"/>
    <property type="match status" value="1"/>
</dbReference>
<dbReference type="PANTHER" id="PTHR47976">
    <property type="entry name" value="G-TYPE LECTIN S-RECEPTOR-LIKE SERINE/THREONINE-PROTEIN KINASE SD2-5"/>
    <property type="match status" value="1"/>
</dbReference>
<dbReference type="PANTHER" id="PTHR47976:SF105">
    <property type="entry name" value="RECEPTOR-LIKE SERINE_THREONINE-PROTEIN KINASE"/>
    <property type="match status" value="1"/>
</dbReference>
<dbReference type="OMA" id="ISMIFFC"/>
<accession>A0A835D9I2</accession>
<dbReference type="CDD" id="cd00028">
    <property type="entry name" value="B_lectin"/>
    <property type="match status" value="1"/>
</dbReference>
<dbReference type="GO" id="GO:0004674">
    <property type="term" value="F:protein serine/threonine kinase activity"/>
    <property type="evidence" value="ECO:0007669"/>
    <property type="project" value="UniProtKB-KW"/>
</dbReference>
<dbReference type="CDD" id="cd14066">
    <property type="entry name" value="STKc_IRAK"/>
    <property type="match status" value="1"/>
</dbReference>
<proteinExistence type="inferred from homology"/>
<evidence type="ECO:0000256" key="12">
    <source>
        <dbReference type="ARBA" id="ARBA00023136"/>
    </source>
</evidence>
<feature type="domain" description="Protein kinase" evidence="22">
    <location>
        <begin position="518"/>
        <end position="802"/>
    </location>
</feature>
<dbReference type="PROSITE" id="PS00107">
    <property type="entry name" value="PROTEIN_KINASE_ATP"/>
    <property type="match status" value="1"/>
</dbReference>
<keyword evidence="13" id="KW-1015">Disulfide bond</keyword>
<dbReference type="FunFam" id="1.10.510.10:FF:000237">
    <property type="entry name" value="G-type lectin S-receptor-like serine/threonine-protein kinase"/>
    <property type="match status" value="1"/>
</dbReference>
<dbReference type="InterPro" id="IPR000719">
    <property type="entry name" value="Prot_kinase_dom"/>
</dbReference>
<dbReference type="PROSITE" id="PS50927">
    <property type="entry name" value="BULB_LECTIN"/>
    <property type="match status" value="1"/>
</dbReference>
<dbReference type="InterPro" id="IPR051343">
    <property type="entry name" value="G-type_lectin_kinases/EP1-like"/>
</dbReference>
<comment type="subcellular location">
    <subcellularLocation>
        <location evidence="1">Membrane</location>
        <topology evidence="1">Single-pass type I membrane protein</topology>
    </subcellularLocation>
</comment>
<evidence type="ECO:0000256" key="17">
    <source>
        <dbReference type="ARBA" id="ARBA00048679"/>
    </source>
</evidence>
<dbReference type="SUPFAM" id="SSF56112">
    <property type="entry name" value="Protein kinase-like (PK-like)"/>
    <property type="match status" value="1"/>
</dbReference>
<dbReference type="InterPro" id="IPR008271">
    <property type="entry name" value="Ser/Thr_kinase_AS"/>
</dbReference>
<evidence type="ECO:0000256" key="5">
    <source>
        <dbReference type="ARBA" id="ARBA00022692"/>
    </source>
</evidence>
<evidence type="ECO:0000256" key="19">
    <source>
        <dbReference type="PROSITE-ProRule" id="PRU10141"/>
    </source>
</evidence>
<keyword evidence="14" id="KW-0675">Receptor</keyword>
<feature type="chain" id="PRO_5032732087" description="Receptor-like serine/threonine-protein kinase" evidence="21">
    <location>
        <begin position="23"/>
        <end position="807"/>
    </location>
</feature>
<evidence type="ECO:0000256" key="8">
    <source>
        <dbReference type="ARBA" id="ARBA00022741"/>
    </source>
</evidence>
<dbReference type="SUPFAM" id="SSF51110">
    <property type="entry name" value="alpha-D-mannose-specific plant lectins"/>
    <property type="match status" value="1"/>
</dbReference>
<keyword evidence="6 21" id="KW-0732">Signal</keyword>
<dbReference type="AlphaFoldDB" id="A0A835D9I2"/>
<keyword evidence="10 18" id="KW-0067">ATP-binding</keyword>
<dbReference type="PROSITE" id="PS00108">
    <property type="entry name" value="PROTEIN_KINASE_ST"/>
    <property type="match status" value="1"/>
</dbReference>
<keyword evidence="7" id="KW-0430">Lectin</keyword>
<dbReference type="InterPro" id="IPR017441">
    <property type="entry name" value="Protein_kinase_ATP_BS"/>
</dbReference>
<dbReference type="InterPro" id="IPR024171">
    <property type="entry name" value="SRK-like_kinase"/>
</dbReference>
<dbReference type="Pfam" id="PF00069">
    <property type="entry name" value="Pkinase"/>
    <property type="match status" value="1"/>
</dbReference>
<keyword evidence="4 18" id="KW-0808">Transferase</keyword>
<evidence type="ECO:0000256" key="10">
    <source>
        <dbReference type="ARBA" id="ARBA00022840"/>
    </source>
</evidence>
<evidence type="ECO:0000256" key="11">
    <source>
        <dbReference type="ARBA" id="ARBA00022989"/>
    </source>
</evidence>
<dbReference type="Gene3D" id="3.30.200.20">
    <property type="entry name" value="Phosphorylase Kinase, domain 1"/>
    <property type="match status" value="1"/>
</dbReference>
<keyword evidence="8 18" id="KW-0547">Nucleotide-binding</keyword>
<keyword evidence="9 18" id="KW-0418">Kinase</keyword>
<evidence type="ECO:0000256" key="7">
    <source>
        <dbReference type="ARBA" id="ARBA00022734"/>
    </source>
</evidence>
<evidence type="ECO:0000259" key="22">
    <source>
        <dbReference type="PROSITE" id="PS50011"/>
    </source>
</evidence>
<dbReference type="Gene3D" id="2.90.10.10">
    <property type="entry name" value="Bulb-type lectin domain"/>
    <property type="match status" value="2"/>
</dbReference>
<dbReference type="FunFam" id="2.90.10.10:FF:000013">
    <property type="entry name" value="G-type lectin S-receptor-like serine/threonine-protein kinase LECRK1"/>
    <property type="match status" value="1"/>
</dbReference>
<organism evidence="24 25">
    <name type="scientific">Tetracentron sinense</name>
    <name type="common">Spur-leaf</name>
    <dbReference type="NCBI Taxonomy" id="13715"/>
    <lineage>
        <taxon>Eukaryota</taxon>
        <taxon>Viridiplantae</taxon>
        <taxon>Streptophyta</taxon>
        <taxon>Embryophyta</taxon>
        <taxon>Tracheophyta</taxon>
        <taxon>Spermatophyta</taxon>
        <taxon>Magnoliopsida</taxon>
        <taxon>Trochodendrales</taxon>
        <taxon>Trochodendraceae</taxon>
        <taxon>Tetracentron</taxon>
    </lineage>
</organism>
<evidence type="ECO:0000313" key="25">
    <source>
        <dbReference type="Proteomes" id="UP000655225"/>
    </source>
</evidence>
<evidence type="ECO:0000256" key="16">
    <source>
        <dbReference type="ARBA" id="ARBA00047899"/>
    </source>
</evidence>
<dbReference type="InterPro" id="IPR001480">
    <property type="entry name" value="Bulb-type_lectin_dom"/>
</dbReference>
<evidence type="ECO:0000256" key="21">
    <source>
        <dbReference type="SAM" id="SignalP"/>
    </source>
</evidence>
<dbReference type="FunFam" id="3.30.200.20:FF:000059">
    <property type="entry name" value="S-receptor-like serine/threonine-protein kinase"/>
    <property type="match status" value="1"/>
</dbReference>
<comment type="catalytic activity">
    <reaction evidence="17 18">
        <text>L-seryl-[protein] + ATP = O-phospho-L-seryl-[protein] + ADP + H(+)</text>
        <dbReference type="Rhea" id="RHEA:17989"/>
        <dbReference type="Rhea" id="RHEA-COMP:9863"/>
        <dbReference type="Rhea" id="RHEA-COMP:11604"/>
        <dbReference type="ChEBI" id="CHEBI:15378"/>
        <dbReference type="ChEBI" id="CHEBI:29999"/>
        <dbReference type="ChEBI" id="CHEBI:30616"/>
        <dbReference type="ChEBI" id="CHEBI:83421"/>
        <dbReference type="ChEBI" id="CHEBI:456216"/>
        <dbReference type="EC" id="2.7.11.1"/>
    </reaction>
</comment>
<dbReference type="Proteomes" id="UP000655225">
    <property type="component" value="Unassembled WGS sequence"/>
</dbReference>
<dbReference type="Gene3D" id="1.10.510.10">
    <property type="entry name" value="Transferase(Phosphotransferase) domain 1"/>
    <property type="match status" value="1"/>
</dbReference>
<dbReference type="GO" id="GO:0016020">
    <property type="term" value="C:membrane"/>
    <property type="evidence" value="ECO:0007669"/>
    <property type="project" value="UniProtKB-SubCell"/>
</dbReference>
<name>A0A835D9I2_TETSI</name>
<evidence type="ECO:0000259" key="23">
    <source>
        <dbReference type="PROSITE" id="PS50927"/>
    </source>
</evidence>
<dbReference type="EMBL" id="JABCRI010000016">
    <property type="protein sequence ID" value="KAF8391999.1"/>
    <property type="molecule type" value="Genomic_DNA"/>
</dbReference>
<evidence type="ECO:0000256" key="3">
    <source>
        <dbReference type="ARBA" id="ARBA00022536"/>
    </source>
</evidence>
<evidence type="ECO:0000256" key="1">
    <source>
        <dbReference type="ARBA" id="ARBA00004479"/>
    </source>
</evidence>